<evidence type="ECO:0000313" key="2">
    <source>
        <dbReference type="Proteomes" id="UP000054776"/>
    </source>
</evidence>
<sequence>MEVEFYSSFLIAATLNTANLIRKVFTLNLVENGFHVKQWFSNFSGLRPTIKNAYYEICFLIPFIAENPILHNQNCVDVLLSKLTLNEESSDKSINSPSAFVDMPVQTTSACCEKLDRNSDSQVISN</sequence>
<accession>A0A0V1BT80</accession>
<dbReference type="InParanoid" id="A0A0V1BT80"/>
<comment type="caution">
    <text evidence="1">The sequence shown here is derived from an EMBL/GenBank/DDBJ whole genome shotgun (WGS) entry which is preliminary data.</text>
</comment>
<protein>
    <submittedName>
        <fullName evidence="1">Uncharacterized protein</fullName>
    </submittedName>
</protein>
<reference evidence="1 2" key="1">
    <citation type="submission" date="2015-01" db="EMBL/GenBank/DDBJ databases">
        <title>Evolution of Trichinella species and genotypes.</title>
        <authorList>
            <person name="Korhonen P.K."/>
            <person name="Edoardo P."/>
            <person name="Giuseppe L.R."/>
            <person name="Gasser R.B."/>
        </authorList>
    </citation>
    <scope>NUCLEOTIDE SEQUENCE [LARGE SCALE GENOMIC DNA]</scope>
    <source>
        <strain evidence="1">ISS3</strain>
    </source>
</reference>
<dbReference type="OrthoDB" id="10456419at2759"/>
<evidence type="ECO:0000313" key="1">
    <source>
        <dbReference type="EMBL" id="KRY40253.1"/>
    </source>
</evidence>
<gene>
    <name evidence="1" type="ORF">T01_11172</name>
</gene>
<proteinExistence type="predicted"/>
<dbReference type="Proteomes" id="UP000054776">
    <property type="component" value="Unassembled WGS sequence"/>
</dbReference>
<keyword evidence="2" id="KW-1185">Reference proteome</keyword>
<name>A0A0V1BT80_TRISP</name>
<dbReference type="AlphaFoldDB" id="A0A0V1BT80"/>
<organism evidence="1 2">
    <name type="scientific">Trichinella spiralis</name>
    <name type="common">Trichina worm</name>
    <dbReference type="NCBI Taxonomy" id="6334"/>
    <lineage>
        <taxon>Eukaryota</taxon>
        <taxon>Metazoa</taxon>
        <taxon>Ecdysozoa</taxon>
        <taxon>Nematoda</taxon>
        <taxon>Enoplea</taxon>
        <taxon>Dorylaimia</taxon>
        <taxon>Trichinellida</taxon>
        <taxon>Trichinellidae</taxon>
        <taxon>Trichinella</taxon>
    </lineage>
</organism>
<dbReference type="EMBL" id="JYDH01000013">
    <property type="protein sequence ID" value="KRY40253.1"/>
    <property type="molecule type" value="Genomic_DNA"/>
</dbReference>